<organism evidence="1 2">
    <name type="scientific">Candidatus Methanomassiliicoccus intestinalis</name>
    <dbReference type="NCBI Taxonomy" id="1406512"/>
    <lineage>
        <taxon>Archaea</taxon>
        <taxon>Methanobacteriati</taxon>
        <taxon>Thermoplasmatota</taxon>
        <taxon>Thermoplasmata</taxon>
        <taxon>Methanomassiliicoccales</taxon>
        <taxon>Methanomassiliicoccaceae</taxon>
        <taxon>Methanomassiliicoccus</taxon>
    </lineage>
</organism>
<proteinExistence type="predicted"/>
<evidence type="ECO:0000313" key="2">
    <source>
        <dbReference type="Proteomes" id="UP000752814"/>
    </source>
</evidence>
<accession>A0A8J8TEX1</accession>
<comment type="caution">
    <text evidence="1">The sequence shown here is derived from an EMBL/GenBank/DDBJ whole genome shotgun (WGS) entry which is preliminary data.</text>
</comment>
<dbReference type="Proteomes" id="UP000752814">
    <property type="component" value="Unassembled WGS sequence"/>
</dbReference>
<dbReference type="AlphaFoldDB" id="A0A8J8TEX1"/>
<name>A0A8J8TEX1_9ARCH</name>
<evidence type="ECO:0000313" key="1">
    <source>
        <dbReference type="EMBL" id="TQS83400.1"/>
    </source>
</evidence>
<protein>
    <submittedName>
        <fullName evidence="1">Uncharacterized protein</fullName>
    </submittedName>
</protein>
<dbReference type="EMBL" id="LVVT01000011">
    <property type="protein sequence ID" value="TQS83400.1"/>
    <property type="molecule type" value="Genomic_DNA"/>
</dbReference>
<gene>
    <name evidence="1" type="ORF">A3207_08800</name>
</gene>
<reference evidence="1" key="1">
    <citation type="submission" date="2016-03" db="EMBL/GenBank/DDBJ databases">
        <authorList>
            <person name="Borrel G."/>
            <person name="Mccann A."/>
            <person name="O'Toole P.W."/>
        </authorList>
    </citation>
    <scope>NUCLEOTIDE SEQUENCE</scope>
    <source>
        <strain evidence="1">183</strain>
    </source>
</reference>
<sequence>MKFNIKIKLQNQNKIKELNHQYHIKTQNQKSFQTQTSINQTSKLKLKSSYSIMTVNAQGNMIEMTFPCALMMITTLIAMEYESMNFSVKS</sequence>